<evidence type="ECO:0000313" key="3">
    <source>
        <dbReference type="Proteomes" id="UP000077266"/>
    </source>
</evidence>
<keyword evidence="3" id="KW-1185">Reference proteome</keyword>
<feature type="compositionally biased region" description="Polar residues" evidence="1">
    <location>
        <begin position="26"/>
        <end position="35"/>
    </location>
</feature>
<evidence type="ECO:0000313" key="2">
    <source>
        <dbReference type="EMBL" id="KZV84584.1"/>
    </source>
</evidence>
<name>A0A165DI36_EXIGL</name>
<protein>
    <submittedName>
        <fullName evidence="2">Uncharacterized protein</fullName>
    </submittedName>
</protein>
<organism evidence="2 3">
    <name type="scientific">Exidia glandulosa HHB12029</name>
    <dbReference type="NCBI Taxonomy" id="1314781"/>
    <lineage>
        <taxon>Eukaryota</taxon>
        <taxon>Fungi</taxon>
        <taxon>Dikarya</taxon>
        <taxon>Basidiomycota</taxon>
        <taxon>Agaricomycotina</taxon>
        <taxon>Agaricomycetes</taxon>
        <taxon>Auriculariales</taxon>
        <taxon>Exidiaceae</taxon>
        <taxon>Exidia</taxon>
    </lineage>
</organism>
<dbReference type="EMBL" id="KV426218">
    <property type="protein sequence ID" value="KZV84584.1"/>
    <property type="molecule type" value="Genomic_DNA"/>
</dbReference>
<accession>A0A165DI36</accession>
<dbReference type="Proteomes" id="UP000077266">
    <property type="component" value="Unassembled WGS sequence"/>
</dbReference>
<evidence type="ECO:0000256" key="1">
    <source>
        <dbReference type="SAM" id="MobiDB-lite"/>
    </source>
</evidence>
<proteinExistence type="predicted"/>
<sequence>MDAERSRTLSNSTRTRTSDCIRSRATLAQQEQEPVQSVRKPSATRRRRPDRNRTRRCPGAKNKSRG</sequence>
<dbReference type="InParanoid" id="A0A165DI36"/>
<feature type="compositionally biased region" description="Basic residues" evidence="1">
    <location>
        <begin position="42"/>
        <end position="66"/>
    </location>
</feature>
<reference evidence="2 3" key="1">
    <citation type="journal article" date="2016" name="Mol. Biol. Evol.">
        <title>Comparative Genomics of Early-Diverging Mushroom-Forming Fungi Provides Insights into the Origins of Lignocellulose Decay Capabilities.</title>
        <authorList>
            <person name="Nagy L.G."/>
            <person name="Riley R."/>
            <person name="Tritt A."/>
            <person name="Adam C."/>
            <person name="Daum C."/>
            <person name="Floudas D."/>
            <person name="Sun H."/>
            <person name="Yadav J.S."/>
            <person name="Pangilinan J."/>
            <person name="Larsson K.H."/>
            <person name="Matsuura K."/>
            <person name="Barry K."/>
            <person name="Labutti K."/>
            <person name="Kuo R."/>
            <person name="Ohm R.A."/>
            <person name="Bhattacharya S.S."/>
            <person name="Shirouzu T."/>
            <person name="Yoshinaga Y."/>
            <person name="Martin F.M."/>
            <person name="Grigoriev I.V."/>
            <person name="Hibbett D.S."/>
        </authorList>
    </citation>
    <scope>NUCLEOTIDE SEQUENCE [LARGE SCALE GENOMIC DNA]</scope>
    <source>
        <strain evidence="2 3">HHB12029</strain>
    </source>
</reference>
<feature type="region of interest" description="Disordered" evidence="1">
    <location>
        <begin position="1"/>
        <end position="66"/>
    </location>
</feature>
<gene>
    <name evidence="2" type="ORF">EXIGLDRAFT_726987</name>
</gene>
<dbReference type="AlphaFoldDB" id="A0A165DI36"/>